<feature type="non-terminal residue" evidence="2">
    <location>
        <position position="1"/>
    </location>
</feature>
<feature type="region of interest" description="Disordered" evidence="1">
    <location>
        <begin position="1"/>
        <end position="26"/>
    </location>
</feature>
<reference evidence="2" key="1">
    <citation type="submission" date="2020-04" db="EMBL/GenBank/DDBJ databases">
        <authorList>
            <person name="Chiriac C."/>
            <person name="Salcher M."/>
            <person name="Ghai R."/>
            <person name="Kavagutti S V."/>
        </authorList>
    </citation>
    <scope>NUCLEOTIDE SEQUENCE</scope>
</reference>
<organism evidence="2">
    <name type="scientific">uncultured Caudovirales phage</name>
    <dbReference type="NCBI Taxonomy" id="2100421"/>
    <lineage>
        <taxon>Viruses</taxon>
        <taxon>Duplodnaviria</taxon>
        <taxon>Heunggongvirae</taxon>
        <taxon>Uroviricota</taxon>
        <taxon>Caudoviricetes</taxon>
        <taxon>Peduoviridae</taxon>
        <taxon>Maltschvirus</taxon>
        <taxon>Maltschvirus maltsch</taxon>
    </lineage>
</organism>
<proteinExistence type="predicted"/>
<protein>
    <submittedName>
        <fullName evidence="2">Uncharacterized protein</fullName>
    </submittedName>
</protein>
<feature type="compositionally biased region" description="Polar residues" evidence="1">
    <location>
        <begin position="1"/>
        <end position="14"/>
    </location>
</feature>
<sequence>EQGQNKLFDQFSSSYKKETGSSWDRPKFESRAQNWEFHGDADGFIAVRPQKSGMKKMVGVAGDPRSILKGVDSLQAEGGPIWGAVSSPLASMAKKRGMIVPHLHFGGPTLIKKVVPSIPDSVFGGVKPEVQKDGGLVMDYPDVGKTTKYLVMNKEYLKEVLKHPDVSKSAVGNAAIKTFLKLVGI</sequence>
<accession>A0A6J5M5L4</accession>
<gene>
    <name evidence="2" type="ORF">UFOVP442_1</name>
</gene>
<dbReference type="EMBL" id="LR796419">
    <property type="protein sequence ID" value="CAB4142285.1"/>
    <property type="molecule type" value="Genomic_DNA"/>
</dbReference>
<evidence type="ECO:0000256" key="1">
    <source>
        <dbReference type="SAM" id="MobiDB-lite"/>
    </source>
</evidence>
<feature type="compositionally biased region" description="Basic and acidic residues" evidence="1">
    <location>
        <begin position="15"/>
        <end position="26"/>
    </location>
</feature>
<evidence type="ECO:0000313" key="2">
    <source>
        <dbReference type="EMBL" id="CAB4142285.1"/>
    </source>
</evidence>
<name>A0A6J5M5L4_9CAUD</name>